<dbReference type="AlphaFoldDB" id="A0A1Y6CHC2"/>
<feature type="signal peptide" evidence="1">
    <location>
        <begin position="1"/>
        <end position="21"/>
    </location>
</feature>
<accession>A0A1Y6CHC2</accession>
<keyword evidence="1" id="KW-0732">Signal</keyword>
<dbReference type="RefSeq" id="WP_132323174.1">
    <property type="nucleotide sequence ID" value="NZ_FWZT01000021.1"/>
</dbReference>
<evidence type="ECO:0000256" key="1">
    <source>
        <dbReference type="SAM" id="SignalP"/>
    </source>
</evidence>
<feature type="chain" id="PRO_5012396233" evidence="1">
    <location>
        <begin position="22"/>
        <end position="127"/>
    </location>
</feature>
<dbReference type="Proteomes" id="UP000192907">
    <property type="component" value="Unassembled WGS sequence"/>
</dbReference>
<evidence type="ECO:0000313" key="2">
    <source>
        <dbReference type="EMBL" id="SMF62638.1"/>
    </source>
</evidence>
<keyword evidence="3" id="KW-1185">Reference proteome</keyword>
<reference evidence="3" key="1">
    <citation type="submission" date="2017-04" db="EMBL/GenBank/DDBJ databases">
        <authorList>
            <person name="Varghese N."/>
            <person name="Submissions S."/>
        </authorList>
    </citation>
    <scope>NUCLEOTIDE SEQUENCE [LARGE SCALE GENOMIC DNA]</scope>
    <source>
        <strain evidence="3">RKEM611</strain>
    </source>
</reference>
<name>A0A1Y6CHC2_9BACT</name>
<gene>
    <name evidence="2" type="ORF">SAMN06296036_12185</name>
</gene>
<evidence type="ECO:0000313" key="3">
    <source>
        <dbReference type="Proteomes" id="UP000192907"/>
    </source>
</evidence>
<sequence>MKTIRTIAMSLLIASSGFGNGSDTVMSARMISLILGENPPKNDNRDSEPRLDEETLLQIAESFEENRTVLSVPLADYYVLMNHGSKFIDQISNALNRNVDAIWFDRNSMLIFIEVGTCTLALQPIDP</sequence>
<dbReference type="EMBL" id="FWZT01000021">
    <property type="protein sequence ID" value="SMF62638.1"/>
    <property type="molecule type" value="Genomic_DNA"/>
</dbReference>
<protein>
    <submittedName>
        <fullName evidence="2">Uncharacterized protein</fullName>
    </submittedName>
</protein>
<proteinExistence type="predicted"/>
<organism evidence="2 3">
    <name type="scientific">Pseudobacteriovorax antillogorgiicola</name>
    <dbReference type="NCBI Taxonomy" id="1513793"/>
    <lineage>
        <taxon>Bacteria</taxon>
        <taxon>Pseudomonadati</taxon>
        <taxon>Bdellovibrionota</taxon>
        <taxon>Oligoflexia</taxon>
        <taxon>Oligoflexales</taxon>
        <taxon>Pseudobacteriovoracaceae</taxon>
        <taxon>Pseudobacteriovorax</taxon>
    </lineage>
</organism>